<accession>Q07HU0</accession>
<name>Q07HU0_RHOP5</name>
<feature type="signal peptide" evidence="1">
    <location>
        <begin position="1"/>
        <end position="19"/>
    </location>
</feature>
<dbReference type="EMBL" id="CP000463">
    <property type="protein sequence ID" value="ABJ08494.1"/>
    <property type="molecule type" value="Genomic_DNA"/>
</dbReference>
<dbReference type="HOGENOM" id="CLU_129911_0_0_5"/>
<dbReference type="PIRSF" id="PIRSF014995">
    <property type="entry name" value="UCP014995"/>
    <property type="match status" value="1"/>
</dbReference>
<sequence>MRFLITAALTTLVAGSAVAGEAAISIEIPRLSVAEYHKPYVAFWVESADGSQVSTLAVWYDAKLKDNEGTKWLKDMRQWWRRVGRELTLPADGLSSPTRGPGTHQIAFDAAAKPLGDLAPGSYQLVVEAAREVGGRELLRVPFQWPPQAPVSAEAKGDAEITAVTLKLTP</sequence>
<evidence type="ECO:0008006" key="3">
    <source>
        <dbReference type="Google" id="ProtNLM"/>
    </source>
</evidence>
<dbReference type="OrthoDB" id="195316at2"/>
<proteinExistence type="predicted"/>
<organism evidence="2">
    <name type="scientific">Rhodopseudomonas palustris (strain BisA53)</name>
    <dbReference type="NCBI Taxonomy" id="316055"/>
    <lineage>
        <taxon>Bacteria</taxon>
        <taxon>Pseudomonadati</taxon>
        <taxon>Pseudomonadota</taxon>
        <taxon>Alphaproteobacteria</taxon>
        <taxon>Hyphomicrobiales</taxon>
        <taxon>Nitrobacteraceae</taxon>
        <taxon>Rhodopseudomonas</taxon>
    </lineage>
</organism>
<dbReference type="KEGG" id="rpe:RPE_4574"/>
<dbReference type="InterPro" id="IPR014469">
    <property type="entry name" value="DUF2271"/>
</dbReference>
<dbReference type="Pfam" id="PF10029">
    <property type="entry name" value="DUF2271"/>
    <property type="match status" value="1"/>
</dbReference>
<evidence type="ECO:0000313" key="2">
    <source>
        <dbReference type="EMBL" id="ABJ08494.1"/>
    </source>
</evidence>
<reference evidence="2" key="1">
    <citation type="submission" date="2006-09" db="EMBL/GenBank/DDBJ databases">
        <title>Complete sequence of Rhodopseudomonas palustris BisA53.</title>
        <authorList>
            <consortium name="US DOE Joint Genome Institute"/>
            <person name="Copeland A."/>
            <person name="Lucas S."/>
            <person name="Lapidus A."/>
            <person name="Barry K."/>
            <person name="Detter J.C."/>
            <person name="Glavina del Rio T."/>
            <person name="Hammon N."/>
            <person name="Israni S."/>
            <person name="Dalin E."/>
            <person name="Tice H."/>
            <person name="Pitluck S."/>
            <person name="Chain P."/>
            <person name="Malfatti S."/>
            <person name="Shin M."/>
            <person name="Vergez L."/>
            <person name="Schmutz J."/>
            <person name="Larimer F."/>
            <person name="Land M."/>
            <person name="Hauser L."/>
            <person name="Pelletier D.A."/>
            <person name="Kyrpides N."/>
            <person name="Kim E."/>
            <person name="Harwood C.S."/>
            <person name="Oda Y."/>
            <person name="Richardson P."/>
        </authorList>
    </citation>
    <scope>NUCLEOTIDE SEQUENCE [LARGE SCALE GENOMIC DNA]</scope>
    <source>
        <strain evidence="2">BisA53</strain>
    </source>
</reference>
<dbReference type="AlphaFoldDB" id="Q07HU0"/>
<protein>
    <recommendedName>
        <fullName evidence="3">DUF2271 domain-containing protein</fullName>
    </recommendedName>
</protein>
<dbReference type="eggNOG" id="COG3656">
    <property type="taxonomic scope" value="Bacteria"/>
</dbReference>
<dbReference type="STRING" id="316055.RPE_4574"/>
<evidence type="ECO:0000256" key="1">
    <source>
        <dbReference type="SAM" id="SignalP"/>
    </source>
</evidence>
<gene>
    <name evidence="2" type="ordered locus">RPE_4574</name>
</gene>
<keyword evidence="1" id="KW-0732">Signal</keyword>
<feature type="chain" id="PRO_5004165731" description="DUF2271 domain-containing protein" evidence="1">
    <location>
        <begin position="20"/>
        <end position="170"/>
    </location>
</feature>